<dbReference type="InterPro" id="IPR022924">
    <property type="entry name" value="Cardiolipin_synthase"/>
</dbReference>
<dbReference type="InterPro" id="IPR001736">
    <property type="entry name" value="PLipase_D/transphosphatidylase"/>
</dbReference>
<keyword evidence="6" id="KW-0677">Repeat</keyword>
<dbReference type="PANTHER" id="PTHR21248:SF22">
    <property type="entry name" value="PHOSPHOLIPASE D"/>
    <property type="match status" value="1"/>
</dbReference>
<evidence type="ECO:0000256" key="11">
    <source>
        <dbReference type="ARBA" id="ARBA00023264"/>
    </source>
</evidence>
<dbReference type="SMART" id="SM00155">
    <property type="entry name" value="PLDc"/>
    <property type="match status" value="2"/>
</dbReference>
<dbReference type="GO" id="GO:0008808">
    <property type="term" value="F:cardiolipin synthase activity"/>
    <property type="evidence" value="ECO:0007669"/>
    <property type="project" value="UniProtKB-UniRule"/>
</dbReference>
<evidence type="ECO:0000256" key="3">
    <source>
        <dbReference type="ARBA" id="ARBA00022516"/>
    </source>
</evidence>
<evidence type="ECO:0000256" key="1">
    <source>
        <dbReference type="ARBA" id="ARBA00004651"/>
    </source>
</evidence>
<protein>
    <recommendedName>
        <fullName evidence="12">Cardiolipin synthase</fullName>
        <ecNumber evidence="12">2.7.8.-</ecNumber>
    </recommendedName>
</protein>
<evidence type="ECO:0000256" key="2">
    <source>
        <dbReference type="ARBA" id="ARBA00022475"/>
    </source>
</evidence>
<keyword evidence="10" id="KW-0594">Phospholipid biosynthesis</keyword>
<evidence type="ECO:0000256" key="13">
    <source>
        <dbReference type="SAM" id="Phobius"/>
    </source>
</evidence>
<evidence type="ECO:0000256" key="4">
    <source>
        <dbReference type="ARBA" id="ARBA00022679"/>
    </source>
</evidence>
<evidence type="ECO:0000313" key="16">
    <source>
        <dbReference type="Proteomes" id="UP000808146"/>
    </source>
</evidence>
<dbReference type="Proteomes" id="UP000808146">
    <property type="component" value="Unassembled WGS sequence"/>
</dbReference>
<comment type="caution">
    <text evidence="15">The sequence shown here is derived from an EMBL/GenBank/DDBJ whole genome shotgun (WGS) entry which is preliminary data.</text>
</comment>
<evidence type="ECO:0000313" key="15">
    <source>
        <dbReference type="EMBL" id="MBK8890622.1"/>
    </source>
</evidence>
<dbReference type="AlphaFoldDB" id="A0A9D7LUM0"/>
<comment type="subcellular location">
    <subcellularLocation>
        <location evidence="1">Cell membrane</location>
        <topology evidence="1">Multi-pass membrane protein</topology>
    </subcellularLocation>
</comment>
<accession>A0A9D7LUM0</accession>
<evidence type="ECO:0000256" key="8">
    <source>
        <dbReference type="ARBA" id="ARBA00023098"/>
    </source>
</evidence>
<dbReference type="PANTHER" id="PTHR21248">
    <property type="entry name" value="CARDIOLIPIN SYNTHASE"/>
    <property type="match status" value="1"/>
</dbReference>
<feature type="transmembrane region" description="Helical" evidence="13">
    <location>
        <begin position="30"/>
        <end position="52"/>
    </location>
</feature>
<dbReference type="InterPro" id="IPR027379">
    <property type="entry name" value="CLS_N"/>
</dbReference>
<keyword evidence="9 13" id="KW-0472">Membrane</keyword>
<gene>
    <name evidence="15" type="primary">cls</name>
    <name evidence="15" type="ORF">IPN75_09580</name>
</gene>
<evidence type="ECO:0000256" key="5">
    <source>
        <dbReference type="ARBA" id="ARBA00022692"/>
    </source>
</evidence>
<dbReference type="EMBL" id="JADKBR010000011">
    <property type="protein sequence ID" value="MBK8890622.1"/>
    <property type="molecule type" value="Genomic_DNA"/>
</dbReference>
<dbReference type="GO" id="GO:0005886">
    <property type="term" value="C:plasma membrane"/>
    <property type="evidence" value="ECO:0007669"/>
    <property type="project" value="UniProtKB-SubCell"/>
</dbReference>
<keyword evidence="2" id="KW-1003">Cell membrane</keyword>
<keyword evidence="8" id="KW-0443">Lipid metabolism</keyword>
<evidence type="ECO:0000256" key="12">
    <source>
        <dbReference type="NCBIfam" id="TIGR04265"/>
    </source>
</evidence>
<evidence type="ECO:0000256" key="7">
    <source>
        <dbReference type="ARBA" id="ARBA00022989"/>
    </source>
</evidence>
<keyword evidence="11" id="KW-1208">Phospholipid metabolism</keyword>
<dbReference type="SUPFAM" id="SSF56024">
    <property type="entry name" value="Phospholipase D/nuclease"/>
    <property type="match status" value="2"/>
</dbReference>
<evidence type="ECO:0000256" key="9">
    <source>
        <dbReference type="ARBA" id="ARBA00023136"/>
    </source>
</evidence>
<evidence type="ECO:0000256" key="10">
    <source>
        <dbReference type="ARBA" id="ARBA00023209"/>
    </source>
</evidence>
<organism evidence="15 16">
    <name type="scientific">Candidatus Dechloromonas phosphorivorans</name>
    <dbReference type="NCBI Taxonomy" id="2899244"/>
    <lineage>
        <taxon>Bacteria</taxon>
        <taxon>Pseudomonadati</taxon>
        <taxon>Pseudomonadota</taxon>
        <taxon>Betaproteobacteria</taxon>
        <taxon>Rhodocyclales</taxon>
        <taxon>Azonexaceae</taxon>
        <taxon>Dechloromonas</taxon>
    </lineage>
</organism>
<dbReference type="PROSITE" id="PS50035">
    <property type="entry name" value="PLD"/>
    <property type="match status" value="2"/>
</dbReference>
<dbReference type="Pfam" id="PF13396">
    <property type="entry name" value="PLDc_N"/>
    <property type="match status" value="1"/>
</dbReference>
<proteinExistence type="predicted"/>
<name>A0A9D7LUM0_9RHOO</name>
<keyword evidence="4" id="KW-0808">Transferase</keyword>
<dbReference type="Pfam" id="PF13091">
    <property type="entry name" value="PLDc_2"/>
    <property type="match status" value="2"/>
</dbReference>
<dbReference type="EC" id="2.7.8.-" evidence="12"/>
<feature type="domain" description="PLD phosphodiesterase" evidence="14">
    <location>
        <begin position="389"/>
        <end position="416"/>
    </location>
</feature>
<keyword evidence="7 13" id="KW-1133">Transmembrane helix</keyword>
<keyword evidence="3" id="KW-0444">Lipid biosynthesis</keyword>
<evidence type="ECO:0000259" key="14">
    <source>
        <dbReference type="PROSITE" id="PS50035"/>
    </source>
</evidence>
<reference evidence="15" key="1">
    <citation type="submission" date="2020-10" db="EMBL/GenBank/DDBJ databases">
        <title>Connecting structure to function with the recovery of over 1000 high-quality activated sludge metagenome-assembled genomes encoding full-length rRNA genes using long-read sequencing.</title>
        <authorList>
            <person name="Singleton C.M."/>
            <person name="Petriglieri F."/>
            <person name="Kristensen J.M."/>
            <person name="Kirkegaard R.H."/>
            <person name="Michaelsen T.Y."/>
            <person name="Andersen M.H."/>
            <person name="Karst S.M."/>
            <person name="Dueholm M.S."/>
            <person name="Nielsen P.H."/>
            <person name="Albertsen M."/>
        </authorList>
    </citation>
    <scope>NUCLEOTIDE SEQUENCE</scope>
    <source>
        <strain evidence="15">OdNE_18-Q3-R46-58_BAT3C.305</strain>
    </source>
</reference>
<dbReference type="NCBIfam" id="TIGR04265">
    <property type="entry name" value="bac_cardiolipin"/>
    <property type="match status" value="1"/>
</dbReference>
<evidence type="ECO:0000256" key="6">
    <source>
        <dbReference type="ARBA" id="ARBA00022737"/>
    </source>
</evidence>
<feature type="domain" description="PLD phosphodiesterase" evidence="14">
    <location>
        <begin position="213"/>
        <end position="240"/>
    </location>
</feature>
<sequence>MLLKLLPILHVVVLVGISLRIFSRRTAQGIAIAWLLLVILIPGVGALMYLLIGERRLGRVWMERARVLRPQLLQWAESVPSTMIGLPTCLSSGGESVSRLARSAVGLPPMSGHRLQLLADSGSIMRAMISDINAARVSIHMEFYIWNDGGFVDDLVDALVGAARRGVACSTLMDSLGSRPFFKSEAIKRLRDAGIRVVEVLPVNPLRALFVRFDLRDHRKIAVIDRCIAYTGSMNIADPRFFKQDAGVGEWVDAMARIEGPAAWVLETVSLSLTSLQTGGDFAPLPPPDLPPAGHGHVQIFPSGPQTSRLRIDALLLAAIYAARHEIVLTTPYFVPGEALLLALRSAAMRGVRVIVIVPEKIDSRLVRYASQAYNEDLLEVGVNIFQFRDGLLHTKSMVVDEEFTVFGTVNLDLRSFELNFELSLIAFDTEFSSAMRALQQDYEARSHALNLDEWRARPRSRRLLENAVQMMSPLL</sequence>
<dbReference type="GO" id="GO:0032049">
    <property type="term" value="P:cardiolipin biosynthetic process"/>
    <property type="evidence" value="ECO:0007669"/>
    <property type="project" value="UniProtKB-UniRule"/>
</dbReference>
<keyword evidence="5 13" id="KW-0812">Transmembrane</keyword>
<dbReference type="InterPro" id="IPR025202">
    <property type="entry name" value="PLD-like_dom"/>
</dbReference>
<dbReference type="Gene3D" id="3.30.870.10">
    <property type="entry name" value="Endonuclease Chain A"/>
    <property type="match status" value="2"/>
</dbReference>